<gene>
    <name evidence="9" type="ORF">PO878_13560</name>
</gene>
<evidence type="ECO:0000256" key="6">
    <source>
        <dbReference type="ARBA" id="ARBA00023027"/>
    </source>
</evidence>
<dbReference type="Pfam" id="PF08240">
    <property type="entry name" value="ADH_N"/>
    <property type="match status" value="1"/>
</dbReference>
<name>A0AAE9Y366_9ACTN</name>
<evidence type="ECO:0000256" key="5">
    <source>
        <dbReference type="ARBA" id="ARBA00023002"/>
    </source>
</evidence>
<feature type="domain" description="Enoyl reductase (ER)" evidence="8">
    <location>
        <begin position="3"/>
        <end position="352"/>
    </location>
</feature>
<dbReference type="Gene3D" id="3.90.180.10">
    <property type="entry name" value="Medium-chain alcohol dehydrogenases, catalytic domain"/>
    <property type="match status" value="1"/>
</dbReference>
<keyword evidence="10" id="KW-1185">Reference proteome</keyword>
<dbReference type="InterPro" id="IPR013149">
    <property type="entry name" value="ADH-like_C"/>
</dbReference>
<evidence type="ECO:0000313" key="9">
    <source>
        <dbReference type="EMBL" id="WCO65525.1"/>
    </source>
</evidence>
<dbReference type="GO" id="GO:0051903">
    <property type="term" value="F:S-(hydroxymethyl)glutathione dehydrogenase [NAD(P)+] activity"/>
    <property type="evidence" value="ECO:0007669"/>
    <property type="project" value="TreeGrafter"/>
</dbReference>
<evidence type="ECO:0000259" key="8">
    <source>
        <dbReference type="SMART" id="SM00829"/>
    </source>
</evidence>
<comment type="similarity">
    <text evidence="2 7">Belongs to the zinc-containing alcohol dehydrogenase family.</text>
</comment>
<dbReference type="PANTHER" id="PTHR43880:SF12">
    <property type="entry name" value="ALCOHOL DEHYDROGENASE CLASS-3"/>
    <property type="match status" value="1"/>
</dbReference>
<dbReference type="KEGG" id="ima:PO878_13560"/>
<sequence length="355" mass="37034">MRGIVWTGELEVRDDVEVRDVRADEVRVRVQNAGLCHSDVSVVNGTIPFPTPVVLGHEGAGVVEAVGDAVTTVSEGDHVVLTTMGFCGHCSACARGLPSHCRSGYGKLRAPFTVGGDKAFQFANAGVFAQTTVVKENQAVAIDPEVPLSAACLIGCAVVTGTGAVLNRAKVTHGESAVVIGVGGIGLNVLQGLRLSDAGPIIAVDANPAKEQAARQFGATHFIAAGPDVDTVAAIKDVVGNGVDHAFECVGHPALIRTAIDTLDWGGQCILLGVPKLGTEASFVVQDLYNDKSIMGCRYGTTRPHHDIPLYVDLYKSGRLLLDELVSATYPLDGVQDALQAMHDGTVNRAVLDLA</sequence>
<accession>A0AAE9Y366</accession>
<dbReference type="EMBL" id="CP116942">
    <property type="protein sequence ID" value="WCO65525.1"/>
    <property type="molecule type" value="Genomic_DNA"/>
</dbReference>
<evidence type="ECO:0000256" key="7">
    <source>
        <dbReference type="RuleBase" id="RU361277"/>
    </source>
</evidence>
<comment type="cofactor">
    <cofactor evidence="1 7">
        <name>Zn(2+)</name>
        <dbReference type="ChEBI" id="CHEBI:29105"/>
    </cofactor>
</comment>
<keyword evidence="5" id="KW-0560">Oxidoreductase</keyword>
<dbReference type="GO" id="GO:0046294">
    <property type="term" value="P:formaldehyde catabolic process"/>
    <property type="evidence" value="ECO:0007669"/>
    <property type="project" value="TreeGrafter"/>
</dbReference>
<dbReference type="SMART" id="SM00829">
    <property type="entry name" value="PKS_ER"/>
    <property type="match status" value="1"/>
</dbReference>
<evidence type="ECO:0000256" key="1">
    <source>
        <dbReference type="ARBA" id="ARBA00001947"/>
    </source>
</evidence>
<keyword evidence="4 7" id="KW-0862">Zinc</keyword>
<dbReference type="AlphaFoldDB" id="A0AAE9Y366"/>
<dbReference type="SUPFAM" id="SSF51735">
    <property type="entry name" value="NAD(P)-binding Rossmann-fold domains"/>
    <property type="match status" value="1"/>
</dbReference>
<dbReference type="Proteomes" id="UP001216390">
    <property type="component" value="Chromosome"/>
</dbReference>
<evidence type="ECO:0000256" key="2">
    <source>
        <dbReference type="ARBA" id="ARBA00008072"/>
    </source>
</evidence>
<dbReference type="InterPro" id="IPR011032">
    <property type="entry name" value="GroES-like_sf"/>
</dbReference>
<dbReference type="PROSITE" id="PS00059">
    <property type="entry name" value="ADH_ZINC"/>
    <property type="match status" value="1"/>
</dbReference>
<dbReference type="SUPFAM" id="SSF50129">
    <property type="entry name" value="GroES-like"/>
    <property type="match status" value="2"/>
</dbReference>
<dbReference type="InterPro" id="IPR036291">
    <property type="entry name" value="NAD(P)-bd_dom_sf"/>
</dbReference>
<dbReference type="RefSeq" id="WP_272735050.1">
    <property type="nucleotide sequence ID" value="NZ_CP116942.1"/>
</dbReference>
<reference evidence="9" key="1">
    <citation type="submission" date="2023-01" db="EMBL/GenBank/DDBJ databases">
        <title>The diversity of Class Acidimicrobiia in South China Sea sediment environments and the proposal of Iamia marina sp. nov., a novel species of the genus Iamia.</title>
        <authorList>
            <person name="He Y."/>
            <person name="Tian X."/>
        </authorList>
    </citation>
    <scope>NUCLEOTIDE SEQUENCE</scope>
    <source>
        <strain evidence="9">DSM 19957</strain>
    </source>
</reference>
<proteinExistence type="inferred from homology"/>
<dbReference type="FunFam" id="3.40.50.720:FF:000003">
    <property type="entry name" value="S-(hydroxymethyl)glutathione dehydrogenase"/>
    <property type="match status" value="1"/>
</dbReference>
<evidence type="ECO:0000313" key="10">
    <source>
        <dbReference type="Proteomes" id="UP001216390"/>
    </source>
</evidence>
<organism evidence="9 10">
    <name type="scientific">Iamia majanohamensis</name>
    <dbReference type="NCBI Taxonomy" id="467976"/>
    <lineage>
        <taxon>Bacteria</taxon>
        <taxon>Bacillati</taxon>
        <taxon>Actinomycetota</taxon>
        <taxon>Acidimicrobiia</taxon>
        <taxon>Acidimicrobiales</taxon>
        <taxon>Iamiaceae</taxon>
        <taxon>Iamia</taxon>
    </lineage>
</organism>
<dbReference type="GO" id="GO:0008270">
    <property type="term" value="F:zinc ion binding"/>
    <property type="evidence" value="ECO:0007669"/>
    <property type="project" value="InterPro"/>
</dbReference>
<dbReference type="InterPro" id="IPR002328">
    <property type="entry name" value="ADH_Zn_CS"/>
</dbReference>
<keyword evidence="6" id="KW-0520">NAD</keyword>
<evidence type="ECO:0000256" key="4">
    <source>
        <dbReference type="ARBA" id="ARBA00022833"/>
    </source>
</evidence>
<dbReference type="InterPro" id="IPR020843">
    <property type="entry name" value="ER"/>
</dbReference>
<dbReference type="InterPro" id="IPR013154">
    <property type="entry name" value="ADH-like_N"/>
</dbReference>
<keyword evidence="3 7" id="KW-0479">Metal-binding</keyword>
<dbReference type="Gene3D" id="3.40.50.720">
    <property type="entry name" value="NAD(P)-binding Rossmann-like Domain"/>
    <property type="match status" value="1"/>
</dbReference>
<protein>
    <submittedName>
        <fullName evidence="9">Zn-dependent alcohol dehydrogenase</fullName>
    </submittedName>
</protein>
<dbReference type="GO" id="GO:0005829">
    <property type="term" value="C:cytosol"/>
    <property type="evidence" value="ECO:0007669"/>
    <property type="project" value="TreeGrafter"/>
</dbReference>
<dbReference type="CDD" id="cd08279">
    <property type="entry name" value="Zn_ADH_class_III"/>
    <property type="match status" value="1"/>
</dbReference>
<dbReference type="PANTHER" id="PTHR43880">
    <property type="entry name" value="ALCOHOL DEHYDROGENASE"/>
    <property type="match status" value="1"/>
</dbReference>
<dbReference type="Pfam" id="PF00107">
    <property type="entry name" value="ADH_zinc_N"/>
    <property type="match status" value="1"/>
</dbReference>
<evidence type="ECO:0000256" key="3">
    <source>
        <dbReference type="ARBA" id="ARBA00022723"/>
    </source>
</evidence>